<sequence>MCQRLMPQLRNPYPAFAFDITQPRSWGRRAATGFKESLTESLQLNDPLLSQISHTTCVTVRFSAPDMVAVTKSPLLKRRLALIYTRDIFEGNDNN</sequence>
<protein>
    <submittedName>
        <fullName evidence="1">Uncharacterized protein</fullName>
    </submittedName>
</protein>
<proteinExistence type="predicted"/>
<organism evidence="1 2">
    <name type="scientific">Rhizopogon vesiculosus</name>
    <dbReference type="NCBI Taxonomy" id="180088"/>
    <lineage>
        <taxon>Eukaryota</taxon>
        <taxon>Fungi</taxon>
        <taxon>Dikarya</taxon>
        <taxon>Basidiomycota</taxon>
        <taxon>Agaricomycotina</taxon>
        <taxon>Agaricomycetes</taxon>
        <taxon>Agaricomycetidae</taxon>
        <taxon>Boletales</taxon>
        <taxon>Suillineae</taxon>
        <taxon>Rhizopogonaceae</taxon>
        <taxon>Rhizopogon</taxon>
    </lineage>
</organism>
<dbReference type="Proteomes" id="UP000183567">
    <property type="component" value="Unassembled WGS sequence"/>
</dbReference>
<dbReference type="EMBL" id="LVVM01006037">
    <property type="protein sequence ID" value="OJA09052.1"/>
    <property type="molecule type" value="Genomic_DNA"/>
</dbReference>
<keyword evidence="2" id="KW-1185">Reference proteome</keyword>
<dbReference type="AlphaFoldDB" id="A0A1J8QBA5"/>
<reference evidence="1 2" key="1">
    <citation type="submission" date="2016-03" db="EMBL/GenBank/DDBJ databases">
        <title>Comparative genomics of the ectomycorrhizal sister species Rhizopogon vinicolor and Rhizopogon vesiculosus (Basidiomycota: Boletales) reveals a divergence of the mating type B locus.</title>
        <authorList>
            <person name="Mujic A.B."/>
            <person name="Kuo A."/>
            <person name="Tritt A."/>
            <person name="Lipzen A."/>
            <person name="Chen C."/>
            <person name="Johnson J."/>
            <person name="Sharma A."/>
            <person name="Barry K."/>
            <person name="Grigoriev I.V."/>
            <person name="Spatafora J.W."/>
        </authorList>
    </citation>
    <scope>NUCLEOTIDE SEQUENCE [LARGE SCALE GENOMIC DNA]</scope>
    <source>
        <strain evidence="1 2">AM-OR11-056</strain>
    </source>
</reference>
<gene>
    <name evidence="1" type="ORF">AZE42_04721</name>
</gene>
<evidence type="ECO:0000313" key="2">
    <source>
        <dbReference type="Proteomes" id="UP000183567"/>
    </source>
</evidence>
<evidence type="ECO:0000313" key="1">
    <source>
        <dbReference type="EMBL" id="OJA09052.1"/>
    </source>
</evidence>
<comment type="caution">
    <text evidence="1">The sequence shown here is derived from an EMBL/GenBank/DDBJ whole genome shotgun (WGS) entry which is preliminary data.</text>
</comment>
<name>A0A1J8QBA5_9AGAM</name>
<accession>A0A1J8QBA5</accession>